<reference evidence="2 3" key="1">
    <citation type="journal article" date="2014" name="BMC Genomics">
        <title>Comparative genomics of Bradyrhizobium japonicum CPAC 15 and Bradyrhizobium diazoefficiens CPAC 7: elite model strains for understanding symbiotic performance with soybean.</title>
        <authorList>
            <person name="Siqueira A.F."/>
            <person name="Ormeno-Orrillo E."/>
            <person name="Souza R.C."/>
            <person name="Rodrigues E.P."/>
            <person name="Almeida L.G."/>
            <person name="Barcellos F.G."/>
            <person name="Batista J.S."/>
            <person name="Nakatami A.S."/>
            <person name="Martinez-Romero E."/>
            <person name="Vasconcelos A.T."/>
            <person name="Hungria M."/>
        </authorList>
    </citation>
    <scope>NUCLEOTIDE SEQUENCE [LARGE SCALE GENOMIC DNA]</scope>
    <source>
        <strain evidence="2 3">SEMIA 5080</strain>
    </source>
</reference>
<name>A0A837CQ62_9BRAD</name>
<dbReference type="Proteomes" id="UP000024900">
    <property type="component" value="Unassembled WGS sequence"/>
</dbReference>
<comment type="caution">
    <text evidence="2">The sequence shown here is derived from an EMBL/GenBank/DDBJ whole genome shotgun (WGS) entry which is preliminary data.</text>
</comment>
<dbReference type="EMBL" id="ADOU02000004">
    <property type="protein sequence ID" value="KGJ70773.1"/>
    <property type="molecule type" value="Genomic_DNA"/>
</dbReference>
<proteinExistence type="predicted"/>
<evidence type="ECO:0000313" key="3">
    <source>
        <dbReference type="Proteomes" id="UP000024900"/>
    </source>
</evidence>
<evidence type="ECO:0000256" key="1">
    <source>
        <dbReference type="SAM" id="MobiDB-lite"/>
    </source>
</evidence>
<protein>
    <submittedName>
        <fullName evidence="2">Uncharacterized protein</fullName>
    </submittedName>
</protein>
<sequence length="71" mass="8153">MFRKPGKRISRRKNIRGDTGVKCPAVAEHPNPRPDHQAAFAVPQWPRLCTATERHIIFFDPPLETTSRFSN</sequence>
<dbReference type="AlphaFoldDB" id="A0A837CQ62"/>
<gene>
    <name evidence="2" type="ORF">BJA5080_06585</name>
</gene>
<feature type="region of interest" description="Disordered" evidence="1">
    <location>
        <begin position="1"/>
        <end position="23"/>
    </location>
</feature>
<feature type="compositionally biased region" description="Basic residues" evidence="1">
    <location>
        <begin position="1"/>
        <end position="14"/>
    </location>
</feature>
<evidence type="ECO:0000313" key="2">
    <source>
        <dbReference type="EMBL" id="KGJ70773.1"/>
    </source>
</evidence>
<organism evidence="2 3">
    <name type="scientific">Bradyrhizobium diazoefficiens SEMIA 5080</name>
    <dbReference type="NCBI Taxonomy" id="754504"/>
    <lineage>
        <taxon>Bacteria</taxon>
        <taxon>Pseudomonadati</taxon>
        <taxon>Pseudomonadota</taxon>
        <taxon>Alphaproteobacteria</taxon>
        <taxon>Hyphomicrobiales</taxon>
        <taxon>Nitrobacteraceae</taxon>
        <taxon>Bradyrhizobium</taxon>
    </lineage>
</organism>
<accession>A0A837CQ62</accession>